<reference evidence="2" key="1">
    <citation type="submission" date="2021-04" db="EMBL/GenBank/DDBJ databases">
        <authorList>
            <person name="Tunstrom K."/>
        </authorList>
    </citation>
    <scope>NUCLEOTIDE SEQUENCE</scope>
</reference>
<evidence type="ECO:0000259" key="1">
    <source>
        <dbReference type="Pfam" id="PF03184"/>
    </source>
</evidence>
<name>A0A8S3W3E5_PARAO</name>
<dbReference type="GO" id="GO:0003676">
    <property type="term" value="F:nucleic acid binding"/>
    <property type="evidence" value="ECO:0007669"/>
    <property type="project" value="InterPro"/>
</dbReference>
<dbReference type="InterPro" id="IPR004875">
    <property type="entry name" value="DDE_SF_endonuclease_dom"/>
</dbReference>
<proteinExistence type="predicted"/>
<sequence>MDTDIFYNYIEKVLIPSLGEERPVLIVYDGHSTHVHVRVVELALRNRITILKLPPHTSHLLQPLDIAVFKSFKSIWDAKLVEWQRRNVGTKMPKKVFAPALADTWRETNPNIIKSGFRKAGIFPFNAHVIPVDKYDPDAYKRYQKKTLEEHFAYKKFVLACLTINLQQQMILLKIQIPMTLPCCRKFQSPVSKL</sequence>
<organism evidence="2 3">
    <name type="scientific">Parnassius apollo</name>
    <name type="common">Apollo butterfly</name>
    <name type="synonym">Papilio apollo</name>
    <dbReference type="NCBI Taxonomy" id="110799"/>
    <lineage>
        <taxon>Eukaryota</taxon>
        <taxon>Metazoa</taxon>
        <taxon>Ecdysozoa</taxon>
        <taxon>Arthropoda</taxon>
        <taxon>Hexapoda</taxon>
        <taxon>Insecta</taxon>
        <taxon>Pterygota</taxon>
        <taxon>Neoptera</taxon>
        <taxon>Endopterygota</taxon>
        <taxon>Lepidoptera</taxon>
        <taxon>Glossata</taxon>
        <taxon>Ditrysia</taxon>
        <taxon>Papilionoidea</taxon>
        <taxon>Papilionidae</taxon>
        <taxon>Parnassiinae</taxon>
        <taxon>Parnassini</taxon>
        <taxon>Parnassius</taxon>
        <taxon>Parnassius</taxon>
    </lineage>
</organism>
<keyword evidence="3" id="KW-1185">Reference proteome</keyword>
<dbReference type="EMBL" id="CAJQZP010000101">
    <property type="protein sequence ID" value="CAG4938602.1"/>
    <property type="molecule type" value="Genomic_DNA"/>
</dbReference>
<comment type="caution">
    <text evidence="2">The sequence shown here is derived from an EMBL/GenBank/DDBJ whole genome shotgun (WGS) entry which is preliminary data.</text>
</comment>
<evidence type="ECO:0000313" key="2">
    <source>
        <dbReference type="EMBL" id="CAG4938602.1"/>
    </source>
</evidence>
<dbReference type="OrthoDB" id="10035668at2759"/>
<protein>
    <submittedName>
        <fullName evidence="2">(apollo) hypothetical protein</fullName>
    </submittedName>
</protein>
<accession>A0A8S3W3E5</accession>
<evidence type="ECO:0000313" key="3">
    <source>
        <dbReference type="Proteomes" id="UP000691718"/>
    </source>
</evidence>
<dbReference type="AlphaFoldDB" id="A0A8S3W3E5"/>
<dbReference type="Pfam" id="PF03184">
    <property type="entry name" value="DDE_1"/>
    <property type="match status" value="1"/>
</dbReference>
<gene>
    <name evidence="2" type="ORF">PAPOLLO_LOCUS1656</name>
</gene>
<dbReference type="Proteomes" id="UP000691718">
    <property type="component" value="Unassembled WGS sequence"/>
</dbReference>
<feature type="domain" description="DDE-1" evidence="1">
    <location>
        <begin position="1"/>
        <end position="117"/>
    </location>
</feature>